<dbReference type="EMBL" id="NMQW01000030">
    <property type="protein sequence ID" value="OXM84503.1"/>
    <property type="molecule type" value="Genomic_DNA"/>
</dbReference>
<feature type="chain" id="PRO_5012850501" description="Ig-like domain-containing protein" evidence="1">
    <location>
        <begin position="32"/>
        <end position="1752"/>
    </location>
</feature>
<organism evidence="3 4">
    <name type="scientific">Paenibacillus rigui</name>
    <dbReference type="NCBI Taxonomy" id="554312"/>
    <lineage>
        <taxon>Bacteria</taxon>
        <taxon>Bacillati</taxon>
        <taxon>Bacillota</taxon>
        <taxon>Bacilli</taxon>
        <taxon>Bacillales</taxon>
        <taxon>Paenibacillaceae</taxon>
        <taxon>Paenibacillus</taxon>
    </lineage>
</organism>
<name>A0A229UM96_9BACL</name>
<dbReference type="OrthoDB" id="2654915at2"/>
<keyword evidence="1" id="KW-0732">Signal</keyword>
<dbReference type="InterPro" id="IPR022038">
    <property type="entry name" value="Ig-like_bact"/>
</dbReference>
<comment type="caution">
    <text evidence="3">The sequence shown here is derived from an EMBL/GenBank/DDBJ whole genome shotgun (WGS) entry which is preliminary data.</text>
</comment>
<dbReference type="Gene3D" id="2.60.40.10">
    <property type="entry name" value="Immunoglobulins"/>
    <property type="match status" value="1"/>
</dbReference>
<feature type="domain" description="Ig-like" evidence="2">
    <location>
        <begin position="1264"/>
        <end position="1351"/>
    </location>
</feature>
<accession>A0A229UM96</accession>
<evidence type="ECO:0000256" key="1">
    <source>
        <dbReference type="SAM" id="SignalP"/>
    </source>
</evidence>
<keyword evidence="4" id="KW-1185">Reference proteome</keyword>
<evidence type="ECO:0000259" key="2">
    <source>
        <dbReference type="Pfam" id="PF12245"/>
    </source>
</evidence>
<reference evidence="3 4" key="1">
    <citation type="submission" date="2017-07" db="EMBL/GenBank/DDBJ databases">
        <title>Genome sequencing and assembly of Paenibacillus rigui.</title>
        <authorList>
            <person name="Mayilraj S."/>
        </authorList>
    </citation>
    <scope>NUCLEOTIDE SEQUENCE [LARGE SCALE GENOMIC DNA]</scope>
    <source>
        <strain evidence="3 4">JCM 16352</strain>
    </source>
</reference>
<evidence type="ECO:0000313" key="3">
    <source>
        <dbReference type="EMBL" id="OXM84503.1"/>
    </source>
</evidence>
<dbReference type="Pfam" id="PF12245">
    <property type="entry name" value="Big_3_2"/>
    <property type="match status" value="1"/>
</dbReference>
<gene>
    <name evidence="3" type="ORF">CF651_20330</name>
</gene>
<evidence type="ECO:0000313" key="4">
    <source>
        <dbReference type="Proteomes" id="UP000215509"/>
    </source>
</evidence>
<feature type="signal peptide" evidence="1">
    <location>
        <begin position="1"/>
        <end position="31"/>
    </location>
</feature>
<protein>
    <recommendedName>
        <fullName evidence="2">Ig-like domain-containing protein</fullName>
    </recommendedName>
</protein>
<dbReference type="Proteomes" id="UP000215509">
    <property type="component" value="Unassembled WGS sequence"/>
</dbReference>
<sequence length="1752" mass="191782">MKSWVRKCLSMTLTVSMLAASMSWTEGNAQAAAGEFLDIYANGTKIVNYSDMSTWTTSYDNLDAANAFIWFLREQNNDIPGVDIVEGDDPIGYDDRGPKTSNGSQFKGTIQVAQIPELKRLAESGQAKLLLKVGDLYESDDDWASIELTTSASGHRWKPEDDSDDVDSGWLSFAPNDIITIETHYPGSAAVTGLRLYFADIELPVVTDYTFTSDGTERDNTQLNQKELFLKKNQSLHLRYNFNEAVKASAPAALNSLSSHDLFTNPAGTGLPAAGQRQGLKLDLTTDQAKDYTTALPYTYTAADFHQTGNLPIANGGELETSQLNDESLNNKMLAAEFHDAAGNPLQLTGFNKSASSSSGYLQNKTVNPFDYGTDKGYRVIVDAVPPKYTPNANGIQPDIVTGSTLNKGDVIDFKVQLSEDAIVKEGWQPGGLYLLFNNGMKAYYVDGQNSSLWTFRAKVTNSDSNVSLLKAIALTHDMKPDQTDKGVIQDYAGNLLLDSANTSKSDNPDPSQAVANTKIDWAKLSIDNEKPKFSYIYEQGGATAATYGRTGKITMDANDPAIMTPELDPDEPGAVRPSRGIYRPLNMTGETPSGSPGVGLVYYYWSQSEGDPLADKAQDQFAAVKRYSLTGLQPSEGLYPGELAQVGLMVANNKTNLLLPPAEAFKPENSGIWYLHSWTADMTWDTARELMQYEKMKTYKNQNPTQYNTWKNEFLASHPGGSNTDAETYADSKALEAVGKYSDLTIWTPEDYKHDDSNWVYDVAKIKLDNQPPELSAHISKGNNTSEVIARIDAEDAHSGIDPAKLQYQWVKAGDAEQEIGWKQVPESKAVTTLNEVFDDGEYELHVRASDFAGNSTAVTMEEHAVVNSTVTIPTAFTPEPSEKYVQSHDIIFSIQNLNAAAVSYAYSSSAALPSDDKYAQAGSLDPSVTAAVYASVTHSVYGDTVTSSVYRNSYLIPKQLNLNGKQYVHVRVKEDGTNRNYYYYMPYLFDNTPPAAGFSTKEVGYPKPSHTVEVTANDLYNQDGMVIKYQWLRAGDLPPVEVSLKWLPIPDEGKVSIDNSTLAPGQVEDYILYVYALDGAGNGTIAHTGLFRVSREDHAPIEVLQSDLIYLDGDQVDGYQAVVKLELKNKTMAGYELSVSTDDGLTWQAWRPYSNFVKFNVPSGRADQLKLKVKFRSASGVVGDAVSIDSRGYVPSDEPLYGLVAYSTMRPAAGPFAIEVKVPAGVKVVPAEMNPMQPVRTKGNTFEVNQNGLYTFNLSDTLDPSRKEQLLFSVNNIDNTPPVGAIEQKITGPTTANVMVKLSTSEDVRITNNEGRNTYIFTENGSFTFEFEDEAGNKGTATATVTNIDREQPQATVVKSYAYGEQGAKRLKTIQDADGHVLLAEGVTLQIEKPNAGGKDFKVIRGSQLLTLFQDGKAEFTIADLLGNTTVLEETVNGIVSSLPEPDNIVYTFVDEQGNPLPDDQVAVIGGKRYAKGKMKVTLHGKVAAPNQVFRGTVPVLLENGQYSNKISDAAGSYSYDMAFGTNGEMRVALTDLLGHVNKLAIRVDGLDNTAPTIALNRTMVAIEQNKANFNPLTDLGGYTVSDNVSDAAHLKVTVEGVDISRIGKQTATYTVTDEVGNQTAVKQEVVVLPNAGLLITGNGQVLSSALGESVLFDTNRISFKVTGYDEMKVDGQSLSNELGRFDILYHSGLYREGQMKYIAKQITMEQLLNNQYEAVFPETGWYTIIVRTQEREREFASFFIGKLSK</sequence>
<dbReference type="InterPro" id="IPR013783">
    <property type="entry name" value="Ig-like_fold"/>
</dbReference>
<dbReference type="RefSeq" id="WP_094016709.1">
    <property type="nucleotide sequence ID" value="NZ_NMQW01000030.1"/>
</dbReference>
<proteinExistence type="predicted"/>